<organism evidence="1 2">
    <name type="scientific">Nitrospira lenta</name>
    <dbReference type="NCBI Taxonomy" id="1436998"/>
    <lineage>
        <taxon>Bacteria</taxon>
        <taxon>Pseudomonadati</taxon>
        <taxon>Nitrospirota</taxon>
        <taxon>Nitrospiria</taxon>
        <taxon>Nitrospirales</taxon>
        <taxon>Nitrospiraceae</taxon>
        <taxon>Nitrospira</taxon>
    </lineage>
</organism>
<sequence>MPKYRQALPASTVSFPSLCLCLDGRNDQGFSILEFIAKGDRFHGTVIAVLESVIAQSYQMFFRA</sequence>
<dbReference type="EMBL" id="OUNR01000012">
    <property type="protein sequence ID" value="SPP64511.1"/>
    <property type="molecule type" value="Genomic_DNA"/>
</dbReference>
<reference evidence="2" key="1">
    <citation type="submission" date="2018-04" db="EMBL/GenBank/DDBJ databases">
        <authorList>
            <person name="Lucker S."/>
            <person name="Sakoula D."/>
        </authorList>
    </citation>
    <scope>NUCLEOTIDE SEQUENCE [LARGE SCALE GENOMIC DNA]</scope>
</reference>
<protein>
    <submittedName>
        <fullName evidence="1">Uncharacterized protein</fullName>
    </submittedName>
</protein>
<dbReference type="AlphaFoldDB" id="A0A330L415"/>
<evidence type="ECO:0000313" key="1">
    <source>
        <dbReference type="EMBL" id="SPP64511.1"/>
    </source>
</evidence>
<proteinExistence type="predicted"/>
<dbReference type="InParanoid" id="A0A330L415"/>
<name>A0A330L415_9BACT</name>
<keyword evidence="2" id="KW-1185">Reference proteome</keyword>
<gene>
    <name evidence="1" type="ORF">NITLEN_20151</name>
</gene>
<dbReference type="Proteomes" id="UP000248168">
    <property type="component" value="Unassembled WGS sequence"/>
</dbReference>
<evidence type="ECO:0000313" key="2">
    <source>
        <dbReference type="Proteomes" id="UP000248168"/>
    </source>
</evidence>
<accession>A0A330L415</accession>